<keyword evidence="3" id="KW-1185">Reference proteome</keyword>
<reference evidence="2 3" key="1">
    <citation type="submission" date="2023-09" db="EMBL/GenBank/DDBJ databases">
        <authorList>
            <person name="Rey-Velasco X."/>
        </authorList>
    </citation>
    <scope>NUCLEOTIDE SEQUENCE [LARGE SCALE GENOMIC DNA]</scope>
    <source>
        <strain evidence="2 3">P050</strain>
    </source>
</reference>
<keyword evidence="1" id="KW-1133">Transmembrane helix</keyword>
<feature type="transmembrane region" description="Helical" evidence="1">
    <location>
        <begin position="186"/>
        <end position="207"/>
    </location>
</feature>
<evidence type="ECO:0008006" key="4">
    <source>
        <dbReference type="Google" id="ProtNLM"/>
    </source>
</evidence>
<feature type="transmembrane region" description="Helical" evidence="1">
    <location>
        <begin position="67"/>
        <end position="85"/>
    </location>
</feature>
<feature type="transmembrane region" description="Helical" evidence="1">
    <location>
        <begin position="39"/>
        <end position="60"/>
    </location>
</feature>
<feature type="transmembrane region" description="Helical" evidence="1">
    <location>
        <begin position="12"/>
        <end position="33"/>
    </location>
</feature>
<feature type="transmembrane region" description="Helical" evidence="1">
    <location>
        <begin position="213"/>
        <end position="233"/>
    </location>
</feature>
<evidence type="ECO:0000313" key="3">
    <source>
        <dbReference type="Proteomes" id="UP001252186"/>
    </source>
</evidence>
<dbReference type="Proteomes" id="UP001252186">
    <property type="component" value="Unassembled WGS sequence"/>
</dbReference>
<name>A0ABU2Y395_9FLAO</name>
<protein>
    <recommendedName>
        <fullName evidence="4">Beta-carotene 15,15'-monooxygenase</fullName>
    </recommendedName>
</protein>
<evidence type="ECO:0000256" key="1">
    <source>
        <dbReference type="SAM" id="Phobius"/>
    </source>
</evidence>
<keyword evidence="1" id="KW-0472">Membrane</keyword>
<evidence type="ECO:0000313" key="2">
    <source>
        <dbReference type="EMBL" id="MDT0552167.1"/>
    </source>
</evidence>
<accession>A0ABU2Y395</accession>
<organism evidence="2 3">
    <name type="scientific">Urechidicola vernalis</name>
    <dbReference type="NCBI Taxonomy" id="3075600"/>
    <lineage>
        <taxon>Bacteria</taxon>
        <taxon>Pseudomonadati</taxon>
        <taxon>Bacteroidota</taxon>
        <taxon>Flavobacteriia</taxon>
        <taxon>Flavobacteriales</taxon>
        <taxon>Flavobacteriaceae</taxon>
        <taxon>Urechidicola</taxon>
    </lineage>
</organism>
<sequence>MRWLINHKNSIIAIATPIFLIGLMMLITQSALFKSNTSALAIGVSTDLILVIPLIYYMLVRKTKIPNITVVPLLFLCIAIGSYIIPTEEQSLINIFKSWGLPLIEIFILFTVIKKIRKGILLFKTKKGTSPDFYNILKATCNELLPKGVSLVFVTEIAVFYYGFAKWTKRVLKQNEYSYHKKSGTISLLAGILLIIVIETIALHFLILKWSETAAWIVTFISIYTGLQIFGFMKSLSQRPYKIEKDALLLSYGIMNETRIEFNDIVVIDVTSKDLNENNLNRKLSFFGNLESHNVVLHLKSENTLISLYGIHRKFKTLAFFVDNPIEFEAQLNKAINGI</sequence>
<proteinExistence type="predicted"/>
<dbReference type="RefSeq" id="WP_311592003.1">
    <property type="nucleotide sequence ID" value="NZ_JAVRHV010000001.1"/>
</dbReference>
<dbReference type="EMBL" id="JAVRHV010000001">
    <property type="protein sequence ID" value="MDT0552167.1"/>
    <property type="molecule type" value="Genomic_DNA"/>
</dbReference>
<gene>
    <name evidence="2" type="ORF">RM519_02805</name>
</gene>
<keyword evidence="1" id="KW-0812">Transmembrane</keyword>
<comment type="caution">
    <text evidence="2">The sequence shown here is derived from an EMBL/GenBank/DDBJ whole genome shotgun (WGS) entry which is preliminary data.</text>
</comment>